<gene>
    <name evidence="10" type="primary">topA</name>
    <name evidence="13" type="ORF">DBT_1004</name>
</gene>
<feature type="site" description="Interaction with DNA" evidence="10">
    <location>
        <position position="143"/>
    </location>
</feature>
<dbReference type="GO" id="GO:0005694">
    <property type="term" value="C:chromosome"/>
    <property type="evidence" value="ECO:0007669"/>
    <property type="project" value="InterPro"/>
</dbReference>
<dbReference type="HAMAP" id="MF_00952">
    <property type="entry name" value="Topoisom_1_prok"/>
    <property type="match status" value="1"/>
</dbReference>
<dbReference type="Proteomes" id="UP000093080">
    <property type="component" value="Unassembled WGS sequence"/>
</dbReference>
<dbReference type="InterPro" id="IPR023406">
    <property type="entry name" value="Topo_IA_AS"/>
</dbReference>
<accession>A0A1B9F6Z2</accession>
<evidence type="ECO:0000313" key="14">
    <source>
        <dbReference type="Proteomes" id="UP000093080"/>
    </source>
</evidence>
<dbReference type="PRINTS" id="PR00417">
    <property type="entry name" value="PRTPISMRASEI"/>
</dbReference>
<evidence type="ECO:0000256" key="8">
    <source>
        <dbReference type="ARBA" id="ARBA00023125"/>
    </source>
</evidence>
<dbReference type="Gene3D" id="1.10.460.10">
    <property type="entry name" value="Topoisomerase I, domain 2"/>
    <property type="match status" value="1"/>
</dbReference>
<evidence type="ECO:0000256" key="2">
    <source>
        <dbReference type="ARBA" id="ARBA00009446"/>
    </source>
</evidence>
<evidence type="ECO:0000256" key="3">
    <source>
        <dbReference type="ARBA" id="ARBA00022723"/>
    </source>
</evidence>
<keyword evidence="6" id="KW-0460">Magnesium</keyword>
<name>A0A1B9F6Z2_9BACT</name>
<dbReference type="InterPro" id="IPR000380">
    <property type="entry name" value="Topo_IA"/>
</dbReference>
<dbReference type="InterPro" id="IPR034149">
    <property type="entry name" value="TOPRIM_TopoI"/>
</dbReference>
<dbReference type="PATRIC" id="fig|1156395.6.peg.1022"/>
<dbReference type="SMART" id="SM00436">
    <property type="entry name" value="TOP1Bc"/>
    <property type="match status" value="1"/>
</dbReference>
<protein>
    <recommendedName>
        <fullName evidence="10">DNA topoisomerase 1</fullName>
        <ecNumber evidence="10">5.6.2.1</ecNumber>
    </recommendedName>
    <alternativeName>
        <fullName evidence="10">DNA topoisomerase I</fullName>
    </alternativeName>
</protein>
<dbReference type="Pfam" id="PF01131">
    <property type="entry name" value="Topoisom_bac"/>
    <property type="match status" value="1"/>
</dbReference>
<dbReference type="InterPro" id="IPR006171">
    <property type="entry name" value="TOPRIM_dom"/>
</dbReference>
<feature type="active site" description="O-(5'-phospho-DNA)-tyrosine intermediate" evidence="10">
    <location>
        <position position="303"/>
    </location>
</feature>
<dbReference type="PROSITE" id="PS50880">
    <property type="entry name" value="TOPRIM"/>
    <property type="match status" value="1"/>
</dbReference>
<evidence type="ECO:0000256" key="6">
    <source>
        <dbReference type="ARBA" id="ARBA00022842"/>
    </source>
</evidence>
<comment type="subunit">
    <text evidence="10">Monomer.</text>
</comment>
<comment type="function">
    <text evidence="10">Releases the supercoiling and torsional tension of DNA, which is introduced during the DNA replication and transcription, by transiently cleaving and rejoining one strand of the DNA duplex. Introduces a single-strand break via transesterification at a target site in duplex DNA. The scissile phosphodiester is attacked by the catalytic tyrosine of the enzyme, resulting in the formation of a DNA-(5'-phosphotyrosyl)-enzyme intermediate and the expulsion of a 3'-OH DNA strand. The free DNA strand then undergoes passage around the unbroken strand, thus removing DNA supercoils. Finally, in the religation step, the DNA 3'-OH attacks the covalent intermediate to expel the active-site tyrosine and restore the DNA phosphodiester backbone.</text>
</comment>
<feature type="region of interest" description="Interaction with DNA" evidence="10">
    <location>
        <begin position="166"/>
        <end position="171"/>
    </location>
</feature>
<keyword evidence="14" id="KW-1185">Reference proteome</keyword>
<keyword evidence="8 10" id="KW-0238">DNA-binding</keyword>
<dbReference type="Gene3D" id="2.70.20.10">
    <property type="entry name" value="Topoisomerase I, domain 3"/>
    <property type="match status" value="1"/>
</dbReference>
<evidence type="ECO:0000256" key="9">
    <source>
        <dbReference type="ARBA" id="ARBA00023235"/>
    </source>
</evidence>
<feature type="site" description="Interaction with DNA" evidence="10">
    <location>
        <position position="33"/>
    </location>
</feature>
<dbReference type="PANTHER" id="PTHR42785:SF1">
    <property type="entry name" value="DNA TOPOISOMERASE"/>
    <property type="match status" value="1"/>
</dbReference>
<dbReference type="OrthoDB" id="9804262at2"/>
<keyword evidence="3" id="KW-0479">Metal-binding</keyword>
<dbReference type="InterPro" id="IPR013825">
    <property type="entry name" value="Topo_IA_cen_sub2"/>
</dbReference>
<keyword evidence="7 10" id="KW-0799">Topoisomerase</keyword>
<reference evidence="13 14" key="1">
    <citation type="submission" date="2016-06" db="EMBL/GenBank/DDBJ databases">
        <title>Respiratory ammonification of nitrate coupled to the oxidation of elemental sulfur in deep-sea autotrophic thermophilic bacteria.</title>
        <authorList>
            <person name="Slobodkina G.B."/>
            <person name="Mardanov A.V."/>
            <person name="Ravin N.V."/>
            <person name="Frolova A.A."/>
            <person name="Viryasiv M.B."/>
            <person name="Chernyh N.A."/>
            <person name="Bonch-Osmolovskaya E.A."/>
            <person name="Slobodkin A.I."/>
        </authorList>
    </citation>
    <scope>NUCLEOTIDE SEQUENCE [LARGE SCALE GENOMIC DNA]</scope>
    <source>
        <strain evidence="13 14">S69</strain>
    </source>
</reference>
<evidence type="ECO:0000259" key="12">
    <source>
        <dbReference type="PROSITE" id="PS52039"/>
    </source>
</evidence>
<feature type="domain" description="Toprim" evidence="11">
    <location>
        <begin position="3"/>
        <end position="116"/>
    </location>
</feature>
<evidence type="ECO:0000256" key="10">
    <source>
        <dbReference type="HAMAP-Rule" id="MF_00952"/>
    </source>
</evidence>
<dbReference type="NCBIfam" id="TIGR01051">
    <property type="entry name" value="topA_bact"/>
    <property type="match status" value="1"/>
</dbReference>
<evidence type="ECO:0000256" key="5">
    <source>
        <dbReference type="ARBA" id="ARBA00022833"/>
    </source>
</evidence>
<sequence>MKRGLVIVESPTKAKTLSRYLGKDYEVKASVGHIKDLPKKELGVDIDNGFAPKYEIIRGKGKILKELKQAASKVTDIYLAPDPDREGEAIAWHIAEELKKARGEKRSFHRVLFKELTAKGIKEAMASPVELDDKKYESQKARRVLDRLVGYEVSPLLWQKVKSGLSAGRVQSVALRLICEREKEIRAFTPEEYWTVTANLKASDASKVVQGRVVEYKGEKLKIKDETACQKVLSDLKGATFKVEKVKKKEIKKNSPPPFITSTLQQEASRRLKFPAKKTMQIAQRLYEGVDIGEEGPVGLITYMRTDSTRVSEEAVNSAKAYLEHKFGKDFVVQGARKFKKGKLAQDAHEAIRPTSVERSPEAVKGYLTEDELKLYELIWKRFMASQMAPAVFDQTQIKISGGDYILRASGTVMKFPGFTVLYKEEAEDQSTEEQLPVLREGEILELLELEPKQHFTQPPPRYTEASLIKALEEKGIGRPSTYATILSNIRQRDYVRMEKRHFVPTELGMIVTDLLVKHFPKVFEIDFTAEMEEGLDKVETGEATYLDLLKGFYGPFKESLIRAKKEMRSLKAQGIETDIECPECGSLLVIRYGKSGEFIACSRYPDCTFSSDFERDEKGNIKLIEKKLESVRECPRCGRPMVLKRGRYGEFLACSGYPACETTLPVPIGVKCPEEGCEGEIVKRYSRGGKLFYGCDKYPKCNFATWDEPVAEKCPECGGEIMVKKGKVLKCLNKKCNANFPLKSS</sequence>
<comment type="catalytic activity">
    <reaction evidence="1 10">
        <text>ATP-independent breakage of single-stranded DNA, followed by passage and rejoining.</text>
        <dbReference type="EC" id="5.6.2.1"/>
    </reaction>
</comment>
<proteinExistence type="inferred from homology"/>
<keyword evidence="5" id="KW-0862">Zinc</keyword>
<dbReference type="RefSeq" id="WP_067617012.1">
    <property type="nucleotide sequence ID" value="NZ_MAGO01000004.1"/>
</dbReference>
<dbReference type="GO" id="GO:0006265">
    <property type="term" value="P:DNA topological change"/>
    <property type="evidence" value="ECO:0007669"/>
    <property type="project" value="UniProtKB-UniRule"/>
</dbReference>
<comment type="caution">
    <text evidence="13">The sequence shown here is derived from an EMBL/GenBank/DDBJ whole genome shotgun (WGS) entry which is preliminary data.</text>
</comment>
<dbReference type="EMBL" id="MAGO01000004">
    <property type="protein sequence ID" value="OCC15653.1"/>
    <property type="molecule type" value="Genomic_DNA"/>
</dbReference>
<evidence type="ECO:0000313" key="13">
    <source>
        <dbReference type="EMBL" id="OCC15653.1"/>
    </source>
</evidence>
<dbReference type="AlphaFoldDB" id="A0A1B9F6Z2"/>
<dbReference type="InterPro" id="IPR003601">
    <property type="entry name" value="Topo_IA_2"/>
</dbReference>
<evidence type="ECO:0000256" key="7">
    <source>
        <dbReference type="ARBA" id="ARBA00023029"/>
    </source>
</evidence>
<evidence type="ECO:0000256" key="1">
    <source>
        <dbReference type="ARBA" id="ARBA00000213"/>
    </source>
</evidence>
<dbReference type="SMART" id="SM00493">
    <property type="entry name" value="TOPRIM"/>
    <property type="match status" value="1"/>
</dbReference>
<dbReference type="InterPro" id="IPR013497">
    <property type="entry name" value="Topo_IA_cen"/>
</dbReference>
<organism evidence="13 14">
    <name type="scientific">Dissulfuribacter thermophilus</name>
    <dbReference type="NCBI Taxonomy" id="1156395"/>
    <lineage>
        <taxon>Bacteria</taxon>
        <taxon>Pseudomonadati</taxon>
        <taxon>Thermodesulfobacteriota</taxon>
        <taxon>Dissulfuribacteria</taxon>
        <taxon>Dissulfuribacterales</taxon>
        <taxon>Dissulfuribacteraceae</taxon>
        <taxon>Dissulfuribacter</taxon>
    </lineage>
</organism>
<feature type="site" description="Interaction with DNA" evidence="10">
    <location>
        <position position="305"/>
    </location>
</feature>
<feature type="site" description="Interaction with DNA" evidence="10">
    <location>
        <position position="493"/>
    </location>
</feature>
<dbReference type="InterPro" id="IPR013824">
    <property type="entry name" value="Topo_IA_cen_sub1"/>
</dbReference>
<dbReference type="Gene3D" id="1.10.290.10">
    <property type="entry name" value="Topoisomerase I, domain 4"/>
    <property type="match status" value="1"/>
</dbReference>
<dbReference type="Pfam" id="PF01751">
    <property type="entry name" value="Toprim"/>
    <property type="match status" value="1"/>
</dbReference>
<keyword evidence="9 10" id="KW-0413">Isomerase</keyword>
<evidence type="ECO:0000259" key="11">
    <source>
        <dbReference type="PROSITE" id="PS50880"/>
    </source>
</evidence>
<evidence type="ECO:0000256" key="4">
    <source>
        <dbReference type="ARBA" id="ARBA00022771"/>
    </source>
</evidence>
<dbReference type="InterPro" id="IPR023405">
    <property type="entry name" value="Topo_IA_core_domain"/>
</dbReference>
<feature type="domain" description="Topo IA-type catalytic" evidence="12">
    <location>
        <begin position="132"/>
        <end position="562"/>
    </location>
</feature>
<feature type="site" description="Interaction with DNA" evidence="10">
    <location>
        <position position="142"/>
    </location>
</feature>
<dbReference type="PROSITE" id="PS00396">
    <property type="entry name" value="TOPO_IA_1"/>
    <property type="match status" value="1"/>
</dbReference>
<dbReference type="SMART" id="SM00437">
    <property type="entry name" value="TOP1Ac"/>
    <property type="match status" value="1"/>
</dbReference>
<dbReference type="SUPFAM" id="SSF56712">
    <property type="entry name" value="Prokaryotic type I DNA topoisomerase"/>
    <property type="match status" value="1"/>
</dbReference>
<dbReference type="CDD" id="cd00186">
    <property type="entry name" value="TOP1Ac"/>
    <property type="match status" value="1"/>
</dbReference>
<dbReference type="Gene3D" id="3.30.65.10">
    <property type="entry name" value="Bacterial Topoisomerase I, domain 1"/>
    <property type="match status" value="3"/>
</dbReference>
<dbReference type="STRING" id="1156395.DBT_1004"/>
<dbReference type="GO" id="GO:0003917">
    <property type="term" value="F:DNA topoisomerase type I (single strand cut, ATP-independent) activity"/>
    <property type="evidence" value="ECO:0007669"/>
    <property type="project" value="UniProtKB-UniRule"/>
</dbReference>
<dbReference type="EC" id="5.6.2.1" evidence="10"/>
<dbReference type="InterPro" id="IPR005733">
    <property type="entry name" value="TopoI_bac-type"/>
</dbReference>
<dbReference type="PANTHER" id="PTHR42785">
    <property type="entry name" value="DNA TOPOISOMERASE, TYPE IA, CORE"/>
    <property type="match status" value="1"/>
</dbReference>
<dbReference type="GO" id="GO:0008270">
    <property type="term" value="F:zinc ion binding"/>
    <property type="evidence" value="ECO:0007669"/>
    <property type="project" value="UniProtKB-KW"/>
</dbReference>
<feature type="site" description="Interaction with DNA" evidence="10">
    <location>
        <position position="146"/>
    </location>
</feature>
<dbReference type="CDD" id="cd03363">
    <property type="entry name" value="TOPRIM_TopoIA_TopoI"/>
    <property type="match status" value="1"/>
</dbReference>
<comment type="similarity">
    <text evidence="2 10">Belongs to the type IA topoisomerase family.</text>
</comment>
<dbReference type="GO" id="GO:0003677">
    <property type="term" value="F:DNA binding"/>
    <property type="evidence" value="ECO:0007669"/>
    <property type="project" value="UniProtKB-KW"/>
</dbReference>
<keyword evidence="4" id="KW-0863">Zinc-finger</keyword>
<dbReference type="PROSITE" id="PS52039">
    <property type="entry name" value="TOPO_IA_2"/>
    <property type="match status" value="1"/>
</dbReference>
<feature type="site" description="Interaction with DNA" evidence="10">
    <location>
        <position position="158"/>
    </location>
</feature>
<dbReference type="InterPro" id="IPR003602">
    <property type="entry name" value="Topo_IA_DNA-bd_dom"/>
</dbReference>
<feature type="site" description="Interaction with DNA" evidence="10">
    <location>
        <position position="151"/>
    </location>
</feature>
<dbReference type="Gene3D" id="3.40.50.140">
    <property type="match status" value="1"/>
</dbReference>
<dbReference type="Pfam" id="PF01396">
    <property type="entry name" value="Zn_ribbon_Top1"/>
    <property type="match status" value="4"/>
</dbReference>
<dbReference type="InterPro" id="IPR013498">
    <property type="entry name" value="Topo_IA_Znf"/>
</dbReference>
<dbReference type="InterPro" id="IPR013826">
    <property type="entry name" value="Topo_IA_cen_sub3"/>
</dbReference>
<dbReference type="InterPro" id="IPR028612">
    <property type="entry name" value="Topoisom_1_IA"/>
</dbReference>
<dbReference type="SUPFAM" id="SSF57783">
    <property type="entry name" value="Zinc beta-ribbon"/>
    <property type="match status" value="2"/>
</dbReference>